<evidence type="ECO:0000313" key="11">
    <source>
        <dbReference type="Proteomes" id="UP000600363"/>
    </source>
</evidence>
<accession>A0A832RSL6</accession>
<keyword evidence="5 6" id="KW-0687">Ribonucleoprotein</keyword>
<evidence type="ECO:0000256" key="5">
    <source>
        <dbReference type="ARBA" id="ARBA00023274"/>
    </source>
</evidence>
<evidence type="ECO:0000313" key="10">
    <source>
        <dbReference type="EMBL" id="HIH69568.1"/>
    </source>
</evidence>
<dbReference type="InterPro" id="IPR000911">
    <property type="entry name" value="Ribosomal_uL11"/>
</dbReference>
<dbReference type="InterPro" id="IPR020783">
    <property type="entry name" value="Ribosomal_uL11_C"/>
</dbReference>
<dbReference type="Gene3D" id="1.10.10.250">
    <property type="entry name" value="Ribosomal protein L11, C-terminal domain"/>
    <property type="match status" value="1"/>
</dbReference>
<dbReference type="GO" id="GO:0015934">
    <property type="term" value="C:large ribosomal subunit"/>
    <property type="evidence" value="ECO:0007669"/>
    <property type="project" value="TreeGrafter"/>
</dbReference>
<feature type="domain" description="Large ribosomal subunit protein uL11 C-terminal" evidence="8">
    <location>
        <begin position="68"/>
        <end position="135"/>
    </location>
</feature>
<gene>
    <name evidence="6" type="primary">rpl11</name>
    <name evidence="10" type="ORF">HA299_02950</name>
</gene>
<dbReference type="PANTHER" id="PTHR11661">
    <property type="entry name" value="60S RIBOSOMAL PROTEIN L12"/>
    <property type="match status" value="1"/>
</dbReference>
<dbReference type="SUPFAM" id="SSF46906">
    <property type="entry name" value="Ribosomal protein L11, C-terminal domain"/>
    <property type="match status" value="1"/>
</dbReference>
<dbReference type="InterPro" id="IPR020785">
    <property type="entry name" value="Ribosomal_uL11_CS"/>
</dbReference>
<dbReference type="AlphaFoldDB" id="A0A832RSL6"/>
<dbReference type="SUPFAM" id="SSF54747">
    <property type="entry name" value="Ribosomal L11/L12e N-terminal domain"/>
    <property type="match status" value="1"/>
</dbReference>
<dbReference type="Pfam" id="PF00298">
    <property type="entry name" value="Ribosomal_L11"/>
    <property type="match status" value="1"/>
</dbReference>
<keyword evidence="4 6" id="KW-0689">Ribosomal protein</keyword>
<feature type="domain" description="Large ribosomal subunit protein uL11 N-terminal" evidence="9">
    <location>
        <begin position="5"/>
        <end position="62"/>
    </location>
</feature>
<evidence type="ECO:0000256" key="1">
    <source>
        <dbReference type="ARBA" id="ARBA00010537"/>
    </source>
</evidence>
<comment type="caution">
    <text evidence="10">The sequence shown here is derived from an EMBL/GenBank/DDBJ whole genome shotgun (WGS) entry which is preliminary data.</text>
</comment>
<evidence type="ECO:0000259" key="8">
    <source>
        <dbReference type="Pfam" id="PF00298"/>
    </source>
</evidence>
<dbReference type="SMART" id="SM00649">
    <property type="entry name" value="RL11"/>
    <property type="match status" value="1"/>
</dbReference>
<comment type="function">
    <text evidence="6">Forms part of the ribosomal stalk which helps the ribosome interact with GTP-bound translation factors.</text>
</comment>
<dbReference type="GO" id="GO:0003735">
    <property type="term" value="F:structural constituent of ribosome"/>
    <property type="evidence" value="ECO:0007669"/>
    <property type="project" value="InterPro"/>
</dbReference>
<dbReference type="PROSITE" id="PS00359">
    <property type="entry name" value="RIBOSOMAL_L11"/>
    <property type="match status" value="1"/>
</dbReference>
<keyword evidence="2 6" id="KW-0699">rRNA-binding</keyword>
<organism evidence="10 11">
    <name type="scientific">Methermicoccus shengliensis</name>
    <dbReference type="NCBI Taxonomy" id="660064"/>
    <lineage>
        <taxon>Archaea</taxon>
        <taxon>Methanobacteriati</taxon>
        <taxon>Methanobacteriota</taxon>
        <taxon>Stenosarchaea group</taxon>
        <taxon>Methanomicrobia</taxon>
        <taxon>Methanosarcinales</taxon>
        <taxon>Methermicoccaceae</taxon>
        <taxon>Methermicoccus</taxon>
    </lineage>
</organism>
<evidence type="ECO:0000256" key="6">
    <source>
        <dbReference type="HAMAP-Rule" id="MF_00736"/>
    </source>
</evidence>
<protein>
    <recommendedName>
        <fullName evidence="6">Large ribosomal subunit protein uL11</fullName>
    </recommendedName>
</protein>
<reference evidence="10" key="1">
    <citation type="journal article" date="2020" name="bioRxiv">
        <title>A rank-normalized archaeal taxonomy based on genome phylogeny resolves widespread incomplete and uneven classifications.</title>
        <authorList>
            <person name="Rinke C."/>
            <person name="Chuvochina M."/>
            <person name="Mussig A.J."/>
            <person name="Chaumeil P.-A."/>
            <person name="Waite D.W."/>
            <person name="Whitman W.B."/>
            <person name="Parks D.H."/>
            <person name="Hugenholtz P."/>
        </authorList>
    </citation>
    <scope>NUCLEOTIDE SEQUENCE</scope>
    <source>
        <strain evidence="10">UBA12518</strain>
    </source>
</reference>
<dbReference type="HAMAP" id="MF_00736">
    <property type="entry name" value="Ribosomal_uL11"/>
    <property type="match status" value="1"/>
</dbReference>
<dbReference type="PANTHER" id="PTHR11661:SF1">
    <property type="entry name" value="LARGE RIBOSOMAL SUBUNIT PROTEIN UL11M"/>
    <property type="match status" value="1"/>
</dbReference>
<dbReference type="EMBL" id="DUIH01000011">
    <property type="protein sequence ID" value="HIH69568.1"/>
    <property type="molecule type" value="Genomic_DNA"/>
</dbReference>
<comment type="subunit">
    <text evidence="6">Part of the ribosomal stalk of the 50S ribosomal subunit. Interacts with L10 and the large rRNA to form the base of the stalk. L10 forms an elongated spine to which L12 dimers bind in a sequential fashion forming a multimeric L10(L12)X complex.</text>
</comment>
<evidence type="ECO:0000256" key="7">
    <source>
        <dbReference type="RuleBase" id="RU003978"/>
    </source>
</evidence>
<dbReference type="GO" id="GO:0070180">
    <property type="term" value="F:large ribosomal subunit rRNA binding"/>
    <property type="evidence" value="ECO:0007669"/>
    <property type="project" value="UniProtKB-UniRule"/>
</dbReference>
<evidence type="ECO:0000256" key="2">
    <source>
        <dbReference type="ARBA" id="ARBA00022730"/>
    </source>
</evidence>
<dbReference type="CDD" id="cd00349">
    <property type="entry name" value="Ribosomal_L11"/>
    <property type="match status" value="1"/>
</dbReference>
<dbReference type="Pfam" id="PF03946">
    <property type="entry name" value="Ribosomal_L11_N"/>
    <property type="match status" value="1"/>
</dbReference>
<dbReference type="InterPro" id="IPR036769">
    <property type="entry name" value="Ribosomal_uL11_C_sf"/>
</dbReference>
<name>A0A832RSL6_9EURY</name>
<evidence type="ECO:0000259" key="9">
    <source>
        <dbReference type="Pfam" id="PF03946"/>
    </source>
</evidence>
<comment type="similarity">
    <text evidence="1 6 7">Belongs to the universal ribosomal protein uL11 family.</text>
</comment>
<dbReference type="Gene3D" id="3.30.1550.10">
    <property type="entry name" value="Ribosomal protein L11/L12, N-terminal domain"/>
    <property type="match status" value="1"/>
</dbReference>
<sequence>MAEVVEVLVSGGAANPGPPLGPALGPLGVNVKAVVDEINKVTAEYKGIQVPVRIEVEADKSFTIKVGTPPTTALLKQEMKIEKGSADPGVQKVADITMEQVVSVAKMKRGDLLSYDLRSAVKEVLGTCLSLGITVEGKDPREVQRAVSSGEYDQMLSE</sequence>
<dbReference type="InterPro" id="IPR036796">
    <property type="entry name" value="Ribosomal_uL11_N_sf"/>
</dbReference>
<dbReference type="InterPro" id="IPR020784">
    <property type="entry name" value="Ribosomal_uL11_N"/>
</dbReference>
<proteinExistence type="inferred from homology"/>
<dbReference type="NCBIfam" id="NF002232">
    <property type="entry name" value="PRK01143.1"/>
    <property type="match status" value="1"/>
</dbReference>
<evidence type="ECO:0000256" key="4">
    <source>
        <dbReference type="ARBA" id="ARBA00022980"/>
    </source>
</evidence>
<dbReference type="Proteomes" id="UP000600363">
    <property type="component" value="Unassembled WGS sequence"/>
</dbReference>
<dbReference type="RefSeq" id="WP_042687301.1">
    <property type="nucleotide sequence ID" value="NZ_DUIH01000011.1"/>
</dbReference>
<dbReference type="GO" id="GO:0006412">
    <property type="term" value="P:translation"/>
    <property type="evidence" value="ECO:0007669"/>
    <property type="project" value="UniProtKB-UniRule"/>
</dbReference>
<evidence type="ECO:0000256" key="3">
    <source>
        <dbReference type="ARBA" id="ARBA00022884"/>
    </source>
</evidence>
<keyword evidence="3 6" id="KW-0694">RNA-binding</keyword>